<evidence type="ECO:0000256" key="1">
    <source>
        <dbReference type="SAM" id="MobiDB-lite"/>
    </source>
</evidence>
<dbReference type="AlphaFoldDB" id="A0ABD2N4M8"/>
<name>A0ABD2N4M8_9CUCU</name>
<feature type="region of interest" description="Disordered" evidence="1">
    <location>
        <begin position="248"/>
        <end position="272"/>
    </location>
</feature>
<keyword evidence="3" id="KW-1185">Reference proteome</keyword>
<organism evidence="2 3">
    <name type="scientific">Cryptolaemus montrouzieri</name>
    <dbReference type="NCBI Taxonomy" id="559131"/>
    <lineage>
        <taxon>Eukaryota</taxon>
        <taxon>Metazoa</taxon>
        <taxon>Ecdysozoa</taxon>
        <taxon>Arthropoda</taxon>
        <taxon>Hexapoda</taxon>
        <taxon>Insecta</taxon>
        <taxon>Pterygota</taxon>
        <taxon>Neoptera</taxon>
        <taxon>Endopterygota</taxon>
        <taxon>Coleoptera</taxon>
        <taxon>Polyphaga</taxon>
        <taxon>Cucujiformia</taxon>
        <taxon>Coccinelloidea</taxon>
        <taxon>Coccinellidae</taxon>
        <taxon>Scymninae</taxon>
        <taxon>Scymnini</taxon>
        <taxon>Cryptolaemus</taxon>
    </lineage>
</organism>
<comment type="caution">
    <text evidence="2">The sequence shown here is derived from an EMBL/GenBank/DDBJ whole genome shotgun (WGS) entry which is preliminary data.</text>
</comment>
<dbReference type="EMBL" id="JABFTP020000062">
    <property type="protein sequence ID" value="KAL3273563.1"/>
    <property type="molecule type" value="Genomic_DNA"/>
</dbReference>
<feature type="compositionally biased region" description="Polar residues" evidence="1">
    <location>
        <begin position="250"/>
        <end position="262"/>
    </location>
</feature>
<proteinExistence type="predicted"/>
<accession>A0ABD2N4M8</accession>
<protein>
    <recommendedName>
        <fullName evidence="4">CCHC-type domain-containing protein</fullName>
    </recommendedName>
</protein>
<gene>
    <name evidence="2" type="ORF">HHI36_014997</name>
</gene>
<feature type="compositionally biased region" description="Acidic residues" evidence="1">
    <location>
        <begin position="263"/>
        <end position="272"/>
    </location>
</feature>
<evidence type="ECO:0008006" key="4">
    <source>
        <dbReference type="Google" id="ProtNLM"/>
    </source>
</evidence>
<feature type="region of interest" description="Disordered" evidence="1">
    <location>
        <begin position="95"/>
        <end position="182"/>
    </location>
</feature>
<evidence type="ECO:0000313" key="3">
    <source>
        <dbReference type="Proteomes" id="UP001516400"/>
    </source>
</evidence>
<reference evidence="2 3" key="1">
    <citation type="journal article" date="2021" name="BMC Biol.">
        <title>Horizontally acquired antibacterial genes associated with adaptive radiation of ladybird beetles.</title>
        <authorList>
            <person name="Li H.S."/>
            <person name="Tang X.F."/>
            <person name="Huang Y.H."/>
            <person name="Xu Z.Y."/>
            <person name="Chen M.L."/>
            <person name="Du X.Y."/>
            <person name="Qiu B.Y."/>
            <person name="Chen P.T."/>
            <person name="Zhang W."/>
            <person name="Slipinski A."/>
            <person name="Escalona H.E."/>
            <person name="Waterhouse R.M."/>
            <person name="Zwick A."/>
            <person name="Pang H."/>
        </authorList>
    </citation>
    <scope>NUCLEOTIDE SEQUENCE [LARGE SCALE GENOMIC DNA]</scope>
    <source>
        <strain evidence="2">SYSU2018</strain>
    </source>
</reference>
<feature type="compositionally biased region" description="Basic and acidic residues" evidence="1">
    <location>
        <begin position="144"/>
        <end position="155"/>
    </location>
</feature>
<sequence length="272" mass="31823">MNHPCQENYNIQRNSFYTSQRYRKSFEIFKPQTSIPDYFLERKESELSYSFLLPHDDTTYRLFNCSYALKCYTYRKTGHISTNCPNNDSYTIIDDRTEENETTNNETSRKENSKKRRPSLSSPITPNDEQDDDPSRSVPTPQNNEERKTETHIDLETFTLPQADISKHNENNKKKNTEQTTSTKIINSVQQLIKANPKQFPIPFEAIKNFLETSFIDNDPLTHARKIRNDIDFLLHTLNEIYPHLKSKTTEATSSNWSNSSEDLIEESDTTK</sequence>
<dbReference type="Proteomes" id="UP001516400">
    <property type="component" value="Unassembled WGS sequence"/>
</dbReference>
<evidence type="ECO:0000313" key="2">
    <source>
        <dbReference type="EMBL" id="KAL3273563.1"/>
    </source>
</evidence>
<feature type="compositionally biased region" description="Basic and acidic residues" evidence="1">
    <location>
        <begin position="165"/>
        <end position="177"/>
    </location>
</feature>